<organism evidence="1 2">
    <name type="scientific">Helicobacter pylori (strain Cuz20)</name>
    <dbReference type="NCBI Taxonomy" id="765964"/>
    <lineage>
        <taxon>Bacteria</taxon>
        <taxon>Pseudomonadati</taxon>
        <taxon>Campylobacterota</taxon>
        <taxon>Epsilonproteobacteria</taxon>
        <taxon>Campylobacterales</taxon>
        <taxon>Helicobacteraceae</taxon>
        <taxon>Helicobacter</taxon>
    </lineage>
</organism>
<evidence type="ECO:0008006" key="3">
    <source>
        <dbReference type="Google" id="ProtNLM"/>
    </source>
</evidence>
<dbReference type="EMBL" id="CP002076">
    <property type="protein sequence ID" value="ADO03419.1"/>
    <property type="molecule type" value="Genomic_DNA"/>
</dbReference>
<dbReference type="Pfam" id="PF02521">
    <property type="entry name" value="HP_OMP_2"/>
    <property type="match status" value="1"/>
</dbReference>
<evidence type="ECO:0000313" key="1">
    <source>
        <dbReference type="EMBL" id="ADO03419.1"/>
    </source>
</evidence>
<dbReference type="Proteomes" id="UP000006864">
    <property type="component" value="Chromosome"/>
</dbReference>
<reference evidence="2" key="1">
    <citation type="submission" date="2010-06" db="EMBL/GenBank/DDBJ databases">
        <title>Complete genome sequence of Helicobacter pylori strain Cuz20.</title>
        <authorList>
            <person name="Kersulyte D."/>
            <person name="Herrera P."/>
            <person name="Gilman R.H."/>
            <person name="Berg D.E."/>
        </authorList>
    </citation>
    <scope>NUCLEOTIDE SEQUENCE [LARGE SCALE GENOMIC DNA]</scope>
    <source>
        <strain evidence="2">Cuz20</strain>
    </source>
</reference>
<name>A0AB32X6P4_HELPC</name>
<sequence length="484" mass="56650">MIVSFFFFSTMSERLVSLFHGIISEFNKKVFSKRVLNQKVWLGFLALHGVFLNAFEYQISARVGSFSRIAFNQSVINSKKGIYPTGSYVTTTGALQVDSSLLPKGIENHKLGFGVGGEIGSLAYDSTKFLIDEANPKAGFQPANWYYMGRWEGYLMQHSQNWTREQKAQNARPYVLYNLYLDYQYKDIFGIKLGRYPSKALFLSGFNQGFELFYRWKKFRIEWFSTFGRALANEQSIRDFYAPVNYKQKTNYGMHNLNLIYENKYIRVAPFIWFYPKNFNAPGFEITHDTKSYWKSDWRIQTTFYAWFPLYSDYLSKDYYRASLIGKKSASLFVFQRVHFRSYRFGWSVYKNFGNGSAQLGWNGSPVDPFYDTKDDTPYEDAYSNFYNANSMTINAFIGKSIKNLLVQLYGKLTYSPRADSQSLGVTFKYNLKKHIYLMLMFNGYQITMHKGYKVGFFTSGYNPDFAQTIQNRSYFMSSMSYRF</sequence>
<accession>A0AB32X6P4</accession>
<dbReference type="KEGG" id="hpu:HPCU_01175"/>
<gene>
    <name evidence="1" type="ordered locus">HPCU_01175</name>
</gene>
<proteinExistence type="predicted"/>
<evidence type="ECO:0000313" key="2">
    <source>
        <dbReference type="Proteomes" id="UP000006864"/>
    </source>
</evidence>
<dbReference type="AlphaFoldDB" id="A0AB32X6P4"/>
<dbReference type="InterPro" id="IPR003678">
    <property type="entry name" value="Put_OMP"/>
</dbReference>
<protein>
    <recommendedName>
        <fullName evidence="3">Outer membrane protein</fullName>
    </recommendedName>
</protein>